<dbReference type="PROSITE" id="PS01348">
    <property type="entry name" value="MRAY_2"/>
    <property type="match status" value="1"/>
</dbReference>
<keyword evidence="4 8" id="KW-0812">Transmembrane</keyword>
<dbReference type="GO" id="GO:0044038">
    <property type="term" value="P:cell wall macromolecule biosynthetic process"/>
    <property type="evidence" value="ECO:0007669"/>
    <property type="project" value="TreeGrafter"/>
</dbReference>
<evidence type="ECO:0000256" key="8">
    <source>
        <dbReference type="SAM" id="Phobius"/>
    </source>
</evidence>
<keyword evidence="10" id="KW-1185">Reference proteome</keyword>
<dbReference type="InterPro" id="IPR018480">
    <property type="entry name" value="PNAcMuramoyl-5peptid_Trfase_CS"/>
</dbReference>
<evidence type="ECO:0000256" key="3">
    <source>
        <dbReference type="ARBA" id="ARBA00022679"/>
    </source>
</evidence>
<dbReference type="GO" id="GO:0009103">
    <property type="term" value="P:lipopolysaccharide biosynthetic process"/>
    <property type="evidence" value="ECO:0007669"/>
    <property type="project" value="TreeGrafter"/>
</dbReference>
<evidence type="ECO:0000256" key="5">
    <source>
        <dbReference type="ARBA" id="ARBA00022989"/>
    </source>
</evidence>
<reference evidence="9 10" key="1">
    <citation type="submission" date="2018-06" db="EMBL/GenBank/DDBJ databases">
        <title>Pedobacter endophyticus sp. nov., an endophytic bacterium isolated from a leaf of Triticum aestivum.</title>
        <authorList>
            <person name="Zhang L."/>
        </authorList>
    </citation>
    <scope>NUCLEOTIDE SEQUENCE [LARGE SCALE GENOMIC DNA]</scope>
    <source>
        <strain evidence="9 10">CM134L-2</strain>
    </source>
</reference>
<feature type="transmembrane region" description="Helical" evidence="8">
    <location>
        <begin position="304"/>
        <end position="324"/>
    </location>
</feature>
<evidence type="ECO:0000313" key="9">
    <source>
        <dbReference type="EMBL" id="RWU08705.1"/>
    </source>
</evidence>
<comment type="cofactor">
    <cofactor evidence="7">
        <name>Mg(2+)</name>
        <dbReference type="ChEBI" id="CHEBI:18420"/>
    </cofactor>
</comment>
<feature type="binding site" evidence="7">
    <location>
        <position position="135"/>
    </location>
    <ligand>
        <name>Mg(2+)</name>
        <dbReference type="ChEBI" id="CHEBI:18420"/>
    </ligand>
</feature>
<feature type="transmembrane region" description="Helical" evidence="8">
    <location>
        <begin position="117"/>
        <end position="136"/>
    </location>
</feature>
<evidence type="ECO:0000256" key="6">
    <source>
        <dbReference type="ARBA" id="ARBA00023136"/>
    </source>
</evidence>
<accession>A0A3S3PCP9</accession>
<evidence type="ECO:0000313" key="10">
    <source>
        <dbReference type="Proteomes" id="UP000284120"/>
    </source>
</evidence>
<dbReference type="PANTHER" id="PTHR22926:SF3">
    <property type="entry name" value="UNDECAPRENYL-PHOSPHATE ALPHA-N-ACETYLGLUCOSAMINYL 1-PHOSPHATE TRANSFERASE"/>
    <property type="match status" value="1"/>
</dbReference>
<name>A0A3S3PCP9_9SPHI</name>
<dbReference type="GO" id="GO:0005886">
    <property type="term" value="C:plasma membrane"/>
    <property type="evidence" value="ECO:0007669"/>
    <property type="project" value="UniProtKB-SubCell"/>
</dbReference>
<dbReference type="AlphaFoldDB" id="A0A3S3PCP9"/>
<dbReference type="PANTHER" id="PTHR22926">
    <property type="entry name" value="PHOSPHO-N-ACETYLMURAMOYL-PENTAPEPTIDE-TRANSFERASE"/>
    <property type="match status" value="1"/>
</dbReference>
<feature type="transmembrane region" description="Helical" evidence="8">
    <location>
        <begin position="55"/>
        <end position="72"/>
    </location>
</feature>
<protein>
    <submittedName>
        <fullName evidence="9">Undecaprenyl/decaprenyl-phosphate alpha-N-acetylglucosaminyl 1-phosphate transferase</fullName>
    </submittedName>
</protein>
<comment type="caution">
    <text evidence="9">The sequence shown here is derived from an EMBL/GenBank/DDBJ whole genome shotgun (WGS) entry which is preliminary data.</text>
</comment>
<keyword evidence="2" id="KW-1003">Cell membrane</keyword>
<feature type="transmembrane region" description="Helical" evidence="8">
    <location>
        <begin position="167"/>
        <end position="184"/>
    </location>
</feature>
<dbReference type="InterPro" id="IPR000715">
    <property type="entry name" value="Glycosyl_transferase_4"/>
</dbReference>
<evidence type="ECO:0000256" key="7">
    <source>
        <dbReference type="PIRSR" id="PIRSR600715-1"/>
    </source>
</evidence>
<sequence length="347" mass="38001">MPSIIHVANKHKLFDSVDLHRKEHKDGISRLGGIGLFCGFTITVLLFATTVHYEQANFLIASSIFLFALGIKDDIYGVSPSTKFGLQILVSLILVTLGDFKLSSLYGVFNIWDVDPIAGGIFSIALIIFINNAFNLIDGVDGLAGTVGAVVSFCFGVFFALGNDMAYAFIAFSMLGAILGFLVFNYPPAKIFMGDTGSLIIGLVSVVLAIKFIEINKLGATPAPYFYSAPSIAVAVLIVPVFDSLRIFFIRVINKKSPFKGDRNHIHHRLLRLGLNAKQILLVTVSFNLGMIALTVMLQDLGNFVLIFLQIGVCVIFNTVLTYVKGRKRTKNYTIKDVFLKDTLKVS</sequence>
<keyword evidence="7" id="KW-0460">Magnesium</keyword>
<feature type="transmembrane region" description="Helical" evidence="8">
    <location>
        <begin position="225"/>
        <end position="249"/>
    </location>
</feature>
<dbReference type="Pfam" id="PF00953">
    <property type="entry name" value="Glycos_transf_4"/>
    <property type="match status" value="1"/>
</dbReference>
<keyword evidence="3 9" id="KW-0808">Transferase</keyword>
<keyword evidence="6 8" id="KW-0472">Membrane</keyword>
<evidence type="ECO:0000256" key="4">
    <source>
        <dbReference type="ARBA" id="ARBA00022692"/>
    </source>
</evidence>
<gene>
    <name evidence="9" type="ORF">DPV69_09480</name>
</gene>
<feature type="transmembrane region" description="Helical" evidence="8">
    <location>
        <begin position="84"/>
        <end position="105"/>
    </location>
</feature>
<comment type="subcellular location">
    <subcellularLocation>
        <location evidence="1">Cell membrane</location>
        <topology evidence="1">Multi-pass membrane protein</topology>
    </subcellularLocation>
</comment>
<dbReference type="GO" id="GO:0071555">
    <property type="term" value="P:cell wall organization"/>
    <property type="evidence" value="ECO:0007669"/>
    <property type="project" value="TreeGrafter"/>
</dbReference>
<organism evidence="9 10">
    <name type="scientific">Pedobacter chitinilyticus</name>
    <dbReference type="NCBI Taxonomy" id="2233776"/>
    <lineage>
        <taxon>Bacteria</taxon>
        <taxon>Pseudomonadati</taxon>
        <taxon>Bacteroidota</taxon>
        <taxon>Sphingobacteriia</taxon>
        <taxon>Sphingobacteriales</taxon>
        <taxon>Sphingobacteriaceae</taxon>
        <taxon>Pedobacter</taxon>
    </lineage>
</organism>
<keyword evidence="7" id="KW-0479">Metal-binding</keyword>
<dbReference type="GO" id="GO:0016780">
    <property type="term" value="F:phosphotransferase activity, for other substituted phosphate groups"/>
    <property type="evidence" value="ECO:0007669"/>
    <property type="project" value="InterPro"/>
</dbReference>
<evidence type="ECO:0000256" key="2">
    <source>
        <dbReference type="ARBA" id="ARBA00022475"/>
    </source>
</evidence>
<keyword evidence="5 8" id="KW-1133">Transmembrane helix</keyword>
<dbReference type="GO" id="GO:0046872">
    <property type="term" value="F:metal ion binding"/>
    <property type="evidence" value="ECO:0007669"/>
    <property type="project" value="UniProtKB-KW"/>
</dbReference>
<proteinExistence type="predicted"/>
<dbReference type="Proteomes" id="UP000284120">
    <property type="component" value="Unassembled WGS sequence"/>
</dbReference>
<evidence type="ECO:0000256" key="1">
    <source>
        <dbReference type="ARBA" id="ARBA00004651"/>
    </source>
</evidence>
<feature type="binding site" evidence="7">
    <location>
        <position position="195"/>
    </location>
    <ligand>
        <name>Mg(2+)</name>
        <dbReference type="ChEBI" id="CHEBI:18420"/>
    </ligand>
</feature>
<dbReference type="CDD" id="cd06853">
    <property type="entry name" value="GT_WecA_like"/>
    <property type="match status" value="1"/>
</dbReference>
<feature type="transmembrane region" description="Helical" evidence="8">
    <location>
        <begin position="143"/>
        <end position="161"/>
    </location>
</feature>
<dbReference type="OrthoDB" id="9783652at2"/>
<dbReference type="EMBL" id="SAYW01000002">
    <property type="protein sequence ID" value="RWU08705.1"/>
    <property type="molecule type" value="Genomic_DNA"/>
</dbReference>
<feature type="transmembrane region" description="Helical" evidence="8">
    <location>
        <begin position="280"/>
        <end position="298"/>
    </location>
</feature>
<feature type="transmembrane region" description="Helical" evidence="8">
    <location>
        <begin position="196"/>
        <end position="213"/>
    </location>
</feature>
<feature type="transmembrane region" description="Helical" evidence="8">
    <location>
        <begin position="31"/>
        <end position="49"/>
    </location>
</feature>